<evidence type="ECO:0000313" key="3">
    <source>
        <dbReference type="Proteomes" id="UP001501844"/>
    </source>
</evidence>
<feature type="region of interest" description="Disordered" evidence="1">
    <location>
        <begin position="14"/>
        <end position="37"/>
    </location>
</feature>
<accession>A0ABP8FBM9</accession>
<organism evidence="2 3">
    <name type="scientific">Nibribacter koreensis</name>
    <dbReference type="NCBI Taxonomy" id="1084519"/>
    <lineage>
        <taxon>Bacteria</taxon>
        <taxon>Pseudomonadati</taxon>
        <taxon>Bacteroidota</taxon>
        <taxon>Cytophagia</taxon>
        <taxon>Cytophagales</taxon>
        <taxon>Hymenobacteraceae</taxon>
        <taxon>Nibribacter</taxon>
    </lineage>
</organism>
<dbReference type="RefSeq" id="WP_345162752.1">
    <property type="nucleotide sequence ID" value="NZ_BAABGX010000001.1"/>
</dbReference>
<reference evidence="3" key="1">
    <citation type="journal article" date="2019" name="Int. J. Syst. Evol. Microbiol.">
        <title>The Global Catalogue of Microorganisms (GCM) 10K type strain sequencing project: providing services to taxonomists for standard genome sequencing and annotation.</title>
        <authorList>
            <consortium name="The Broad Institute Genomics Platform"/>
            <consortium name="The Broad Institute Genome Sequencing Center for Infectious Disease"/>
            <person name="Wu L."/>
            <person name="Ma J."/>
        </authorList>
    </citation>
    <scope>NUCLEOTIDE SEQUENCE [LARGE SCALE GENOMIC DNA]</scope>
    <source>
        <strain evidence="3">JCM 17917</strain>
    </source>
</reference>
<comment type="caution">
    <text evidence="2">The sequence shown here is derived from an EMBL/GenBank/DDBJ whole genome shotgun (WGS) entry which is preliminary data.</text>
</comment>
<sequence>MELTETLAPAQLPLFPDAGGAVARRPRTTPATHRRKAWVKRDALRHAYRMPAKTHYGRLWVAKHAAKTHTMPVNRKPNATAQIH</sequence>
<gene>
    <name evidence="2" type="ORF">GCM10023183_08940</name>
</gene>
<dbReference type="EMBL" id="BAABGX010000001">
    <property type="protein sequence ID" value="GAA4299571.1"/>
    <property type="molecule type" value="Genomic_DNA"/>
</dbReference>
<protein>
    <submittedName>
        <fullName evidence="2">Uncharacterized protein</fullName>
    </submittedName>
</protein>
<feature type="compositionally biased region" description="Basic residues" evidence="1">
    <location>
        <begin position="24"/>
        <end position="37"/>
    </location>
</feature>
<dbReference type="Proteomes" id="UP001501844">
    <property type="component" value="Unassembled WGS sequence"/>
</dbReference>
<proteinExistence type="predicted"/>
<name>A0ABP8FBM9_9BACT</name>
<evidence type="ECO:0000256" key="1">
    <source>
        <dbReference type="SAM" id="MobiDB-lite"/>
    </source>
</evidence>
<evidence type="ECO:0000313" key="2">
    <source>
        <dbReference type="EMBL" id="GAA4299571.1"/>
    </source>
</evidence>
<keyword evidence="3" id="KW-1185">Reference proteome</keyword>